<dbReference type="GO" id="GO:0003684">
    <property type="term" value="F:damaged DNA binding"/>
    <property type="evidence" value="ECO:0007669"/>
    <property type="project" value="TreeGrafter"/>
</dbReference>
<dbReference type="GO" id="GO:0005634">
    <property type="term" value="C:nucleus"/>
    <property type="evidence" value="ECO:0007669"/>
    <property type="project" value="UniProtKB-SubCell"/>
</dbReference>
<dbReference type="InterPro" id="IPR003395">
    <property type="entry name" value="RecF/RecN/SMC_N"/>
</dbReference>
<evidence type="ECO:0000256" key="9">
    <source>
        <dbReference type="ARBA" id="ARBA00023172"/>
    </source>
</evidence>
<dbReference type="GO" id="GO:0035861">
    <property type="term" value="C:site of double-strand break"/>
    <property type="evidence" value="ECO:0007669"/>
    <property type="project" value="TreeGrafter"/>
</dbReference>
<keyword evidence="8 12" id="KW-0175">Coiled coil</keyword>
<keyword evidence="9" id="KW-0233">DNA recombination</keyword>
<keyword evidence="10" id="KW-0234">DNA repair</keyword>
<protein>
    <submittedName>
        <fullName evidence="16">Structural maintenance of chromosomes protein 6</fullName>
    </submittedName>
</protein>
<evidence type="ECO:0000259" key="14">
    <source>
        <dbReference type="Pfam" id="PF02463"/>
    </source>
</evidence>
<keyword evidence="4" id="KW-0158">Chromosome</keyword>
<dbReference type="GeneID" id="107221670"/>
<evidence type="ECO:0000256" key="7">
    <source>
        <dbReference type="ARBA" id="ARBA00022840"/>
    </source>
</evidence>
<keyword evidence="7" id="KW-0067">ATP-binding</keyword>
<dbReference type="GO" id="GO:0005524">
    <property type="term" value="F:ATP binding"/>
    <property type="evidence" value="ECO:0007669"/>
    <property type="project" value="UniProtKB-KW"/>
</dbReference>
<evidence type="ECO:0000256" key="3">
    <source>
        <dbReference type="ARBA" id="ARBA00006793"/>
    </source>
</evidence>
<dbReference type="Proteomes" id="UP000829291">
    <property type="component" value="Chromosome 5"/>
</dbReference>
<dbReference type="GO" id="GO:0016887">
    <property type="term" value="F:ATP hydrolysis activity"/>
    <property type="evidence" value="ECO:0007669"/>
    <property type="project" value="InterPro"/>
</dbReference>
<dbReference type="CTD" id="79677"/>
<accession>A0A6J0BNF2</accession>
<reference evidence="16" key="1">
    <citation type="submission" date="2025-08" db="UniProtKB">
        <authorList>
            <consortium name="RefSeq"/>
        </authorList>
    </citation>
    <scope>IDENTIFICATION</scope>
    <source>
        <tissue evidence="16">Thorax and Abdomen</tissue>
    </source>
</reference>
<organism evidence="16">
    <name type="scientific">Neodiprion lecontei</name>
    <name type="common">Redheaded pine sawfly</name>
    <dbReference type="NCBI Taxonomy" id="441921"/>
    <lineage>
        <taxon>Eukaryota</taxon>
        <taxon>Metazoa</taxon>
        <taxon>Ecdysozoa</taxon>
        <taxon>Arthropoda</taxon>
        <taxon>Hexapoda</taxon>
        <taxon>Insecta</taxon>
        <taxon>Pterygota</taxon>
        <taxon>Neoptera</taxon>
        <taxon>Endopterygota</taxon>
        <taxon>Hymenoptera</taxon>
        <taxon>Tenthredinoidea</taxon>
        <taxon>Diprionidae</taxon>
        <taxon>Diprioninae</taxon>
        <taxon>Neodiprion</taxon>
    </lineage>
</organism>
<dbReference type="KEGG" id="nlo:107221670"/>
<keyword evidence="11" id="KW-0539">Nucleus</keyword>
<dbReference type="PANTHER" id="PTHR19306:SF6">
    <property type="entry name" value="STRUCTURAL MAINTENANCE OF CHROMOSOMES PROTEIN 6"/>
    <property type="match status" value="1"/>
</dbReference>
<feature type="compositionally biased region" description="Basic residues" evidence="13">
    <location>
        <begin position="1"/>
        <end position="10"/>
    </location>
</feature>
<evidence type="ECO:0000313" key="15">
    <source>
        <dbReference type="Proteomes" id="UP000829291"/>
    </source>
</evidence>
<comment type="similarity">
    <text evidence="3">Belongs to the SMC family. SMC6 subfamily.</text>
</comment>
<feature type="coiled-coil region" evidence="12">
    <location>
        <begin position="208"/>
        <end position="414"/>
    </location>
</feature>
<dbReference type="Pfam" id="PF02463">
    <property type="entry name" value="SMC_N"/>
    <property type="match status" value="1"/>
</dbReference>
<evidence type="ECO:0000256" key="12">
    <source>
        <dbReference type="SAM" id="Coils"/>
    </source>
</evidence>
<feature type="domain" description="RecF/RecN/SMC N-terminal" evidence="14">
    <location>
        <begin position="43"/>
        <end position="1035"/>
    </location>
</feature>
<dbReference type="FunCoup" id="A0A6J0BNF2">
    <property type="interactions" value="1427"/>
</dbReference>
<evidence type="ECO:0000256" key="4">
    <source>
        <dbReference type="ARBA" id="ARBA00022454"/>
    </source>
</evidence>
<dbReference type="OrthoDB" id="10072614at2759"/>
<feature type="coiled-coil region" evidence="12">
    <location>
        <begin position="443"/>
        <end position="470"/>
    </location>
</feature>
<evidence type="ECO:0000256" key="13">
    <source>
        <dbReference type="SAM" id="MobiDB-lite"/>
    </source>
</evidence>
<evidence type="ECO:0000256" key="11">
    <source>
        <dbReference type="ARBA" id="ARBA00023242"/>
    </source>
</evidence>
<dbReference type="InParanoid" id="A0A6J0BNF2"/>
<name>A0A6J0BNF2_NEOLC</name>
<gene>
    <name evidence="16" type="primary">LOC107221670</name>
</gene>
<evidence type="ECO:0000256" key="8">
    <source>
        <dbReference type="ARBA" id="ARBA00023054"/>
    </source>
</evidence>
<keyword evidence="5" id="KW-0547">Nucleotide-binding</keyword>
<feature type="coiled-coil region" evidence="12">
    <location>
        <begin position="664"/>
        <end position="726"/>
    </location>
</feature>
<dbReference type="GO" id="GO:0000724">
    <property type="term" value="P:double-strand break repair via homologous recombination"/>
    <property type="evidence" value="ECO:0007669"/>
    <property type="project" value="TreeGrafter"/>
</dbReference>
<feature type="coiled-coil region" evidence="12">
    <location>
        <begin position="819"/>
        <end position="887"/>
    </location>
</feature>
<evidence type="ECO:0000256" key="2">
    <source>
        <dbReference type="ARBA" id="ARBA00004286"/>
    </source>
</evidence>
<dbReference type="Gene3D" id="3.40.50.300">
    <property type="entry name" value="P-loop containing nucleotide triphosphate hydrolases"/>
    <property type="match status" value="2"/>
</dbReference>
<dbReference type="AlphaFoldDB" id="A0A6J0BNF2"/>
<evidence type="ECO:0000313" key="16">
    <source>
        <dbReference type="RefSeq" id="XP_015516226.1"/>
    </source>
</evidence>
<evidence type="ECO:0000256" key="10">
    <source>
        <dbReference type="ARBA" id="ARBA00023204"/>
    </source>
</evidence>
<comment type="subcellular location">
    <subcellularLocation>
        <location evidence="2">Chromosome</location>
    </subcellularLocation>
    <subcellularLocation>
        <location evidence="1">Nucleus</location>
    </subcellularLocation>
</comment>
<dbReference type="GO" id="GO:0003697">
    <property type="term" value="F:single-stranded DNA binding"/>
    <property type="evidence" value="ECO:0007669"/>
    <property type="project" value="TreeGrafter"/>
</dbReference>
<proteinExistence type="inferred from homology"/>
<dbReference type="RefSeq" id="XP_015516226.1">
    <property type="nucleotide sequence ID" value="XM_015660740.2"/>
</dbReference>
<dbReference type="PANTHER" id="PTHR19306">
    <property type="entry name" value="STRUCTURAL MAINTENANCE OF CHROMOSOMES 5,6 SMC5, SMC6"/>
    <property type="match status" value="1"/>
</dbReference>
<evidence type="ECO:0000256" key="6">
    <source>
        <dbReference type="ARBA" id="ARBA00022763"/>
    </source>
</evidence>
<dbReference type="SUPFAM" id="SSF52540">
    <property type="entry name" value="P-loop containing nucleoside triphosphate hydrolases"/>
    <property type="match status" value="2"/>
</dbReference>
<dbReference type="GO" id="GO:0030915">
    <property type="term" value="C:Smc5-Smc6 complex"/>
    <property type="evidence" value="ECO:0007669"/>
    <property type="project" value="TreeGrafter"/>
</dbReference>
<evidence type="ECO:0000256" key="5">
    <source>
        <dbReference type="ARBA" id="ARBA00022741"/>
    </source>
</evidence>
<keyword evidence="15" id="KW-1185">Reference proteome</keyword>
<sequence length="1074" mass="122981">MSNERRKRKNSDRDAYPSKVARRSVSQANSSTDEDITETTGKIKRIFVRNFMCHDALEIYLNKNVNFIVGRNGSGKSALLTALVVGLGAKANTTSRGSSVKDFVKKGRNSAVIEITLCNEGPMAYKPEIYGDSILVRRTIGSAPGYKIKNSNGEVVSSKKDELERIIAEMSIQVDNPISILNQDVSRTFLVTAGPKEKYQLFMKATNLEKIGNNYKNAQIASEETRQRLIESIEHLSATKKEIDKLEKTVQQLESIEGDRAQREALNSELHWALAIAEECKLSQIQTRLEEQQNNVENHQEEIKTKEIKEKRIKAKINEFKEKIQEIKNEAAGSSEAYATAKQELVSKKEAYSVKHKELVLAQSKIKRMQQDINVLRTEIQRQEADSNQVENEKRRIREELSKLEEQLNEIDAMLLTKQTDQIHRNNNYNHLIQEERALKQQIDHNDTIIKKIKRQLNDLKQESDNAVTIFGHNMPRLLRRIKEEYDRGRFKQMPRGPLGAHIKVNDQTWAAAIENFLGFGTLRSFCADNMQDAKFLGQIMKEIFGNEHNPQISVSKFFHKMHDVSQHCTRAPGFKNLLEMMEISDPIVANCLIDQREVECILLIPTSQKASEMLSDRRKVPRNCKRAITLQGDEFFPDPNYKSYGGRHGMRAKCLQVSTKEAIQAFEEELVLAQEQRATILDEHKQIQRNVHQAKTDLNQVNSNISRLRSNQSKIKTKINELRDKSEIDESNSIAVFTTEMNELIQIVEKDSKIVVQLKKETVGLQKEVESSETEVKRCRDLMYCLDMKLEPIQKLIREQENELGLLSMNSQYGERRLLEAQQALQKLNADLEIQQRVTGKAVAGAAKLSTRINTQRSAKTIKEKLEELRVTIETAERQFGALDQITADLEEKKKKYEEVSEFASALKISNDEHLQRLEGRRRIYQQMKKEIGTKVRQSFQSILAVRQYKGSLTIDHQNRLLSLEVNPAGSAKRITNDARSLSGGERSYSTVAFILALWECVKLPFYFLDEFDVFMDTVNRRTIMDILLDHTRNHPAHQFAFLTPLDTSSILAEDFVTIHQLAAPERAVNGEN</sequence>
<dbReference type="InterPro" id="IPR027417">
    <property type="entry name" value="P-loop_NTPase"/>
</dbReference>
<evidence type="ECO:0000256" key="1">
    <source>
        <dbReference type="ARBA" id="ARBA00004123"/>
    </source>
</evidence>
<feature type="region of interest" description="Disordered" evidence="13">
    <location>
        <begin position="1"/>
        <end position="36"/>
    </location>
</feature>
<keyword evidence="6" id="KW-0227">DNA damage</keyword>